<dbReference type="EMBL" id="LR796916">
    <property type="protein sequence ID" value="CAB4175021.1"/>
    <property type="molecule type" value="Genomic_DNA"/>
</dbReference>
<proteinExistence type="predicted"/>
<sequence>MTPFTEGQEERIREAVRSRIKEYSNNCRDAGFNLTISPFTDAESHVVSIGTSILATKWGIGYPGGSFVQAVVDNNLTETFSRADGVNLNCIRFYVYLIYNQSYVS</sequence>
<dbReference type="EMBL" id="LR797195">
    <property type="protein sequence ID" value="CAB4193390.1"/>
    <property type="molecule type" value="Genomic_DNA"/>
</dbReference>
<evidence type="ECO:0000313" key="1">
    <source>
        <dbReference type="EMBL" id="CAB4175021.1"/>
    </source>
</evidence>
<evidence type="ECO:0000313" key="2">
    <source>
        <dbReference type="EMBL" id="CAB4193390.1"/>
    </source>
</evidence>
<reference evidence="2" key="1">
    <citation type="submission" date="2020-05" db="EMBL/GenBank/DDBJ databases">
        <authorList>
            <person name="Chiriac C."/>
            <person name="Salcher M."/>
            <person name="Ghai R."/>
            <person name="Kavagutti S V."/>
        </authorList>
    </citation>
    <scope>NUCLEOTIDE SEQUENCE</scope>
</reference>
<organism evidence="2">
    <name type="scientific">uncultured Caudovirales phage</name>
    <dbReference type="NCBI Taxonomy" id="2100421"/>
    <lineage>
        <taxon>Viruses</taxon>
        <taxon>Duplodnaviria</taxon>
        <taxon>Heunggongvirae</taxon>
        <taxon>Uroviricota</taxon>
        <taxon>Caudoviricetes</taxon>
        <taxon>Peduoviridae</taxon>
        <taxon>Maltschvirus</taxon>
        <taxon>Maltschvirus maltsch</taxon>
    </lineage>
</organism>
<protein>
    <submittedName>
        <fullName evidence="2">Uncharacterized protein</fullName>
    </submittedName>
</protein>
<gene>
    <name evidence="2" type="ORF">UFOVP1247_68</name>
    <name evidence="1" type="ORF">UFOVP970_108</name>
</gene>
<name>A0A6J5R785_9CAUD</name>
<accession>A0A6J5R785</accession>